<organism evidence="1 2">
    <name type="scientific">Eumeta variegata</name>
    <name type="common">Bagworm moth</name>
    <name type="synonym">Eumeta japonica</name>
    <dbReference type="NCBI Taxonomy" id="151549"/>
    <lineage>
        <taxon>Eukaryota</taxon>
        <taxon>Metazoa</taxon>
        <taxon>Ecdysozoa</taxon>
        <taxon>Arthropoda</taxon>
        <taxon>Hexapoda</taxon>
        <taxon>Insecta</taxon>
        <taxon>Pterygota</taxon>
        <taxon>Neoptera</taxon>
        <taxon>Endopterygota</taxon>
        <taxon>Lepidoptera</taxon>
        <taxon>Glossata</taxon>
        <taxon>Ditrysia</taxon>
        <taxon>Tineoidea</taxon>
        <taxon>Psychidae</taxon>
        <taxon>Oiketicinae</taxon>
        <taxon>Eumeta</taxon>
    </lineage>
</organism>
<gene>
    <name evidence="1" type="ORF">EVAR_52264_1</name>
</gene>
<proteinExistence type="predicted"/>
<reference evidence="1 2" key="1">
    <citation type="journal article" date="2019" name="Commun. Biol.">
        <title>The bagworm genome reveals a unique fibroin gene that provides high tensile strength.</title>
        <authorList>
            <person name="Kono N."/>
            <person name="Nakamura H."/>
            <person name="Ohtoshi R."/>
            <person name="Tomita M."/>
            <person name="Numata K."/>
            <person name="Arakawa K."/>
        </authorList>
    </citation>
    <scope>NUCLEOTIDE SEQUENCE [LARGE SCALE GENOMIC DNA]</scope>
</reference>
<accession>A0A4C1YUW4</accession>
<comment type="caution">
    <text evidence="1">The sequence shown here is derived from an EMBL/GenBank/DDBJ whole genome shotgun (WGS) entry which is preliminary data.</text>
</comment>
<evidence type="ECO:0000313" key="1">
    <source>
        <dbReference type="EMBL" id="GBP78459.1"/>
    </source>
</evidence>
<sequence length="161" mass="18166">MVGLTSVGVSVTRRAEVIARRQSACCLMKPVQNFNYRSTVESAISSVTFLVVFSTILSTRSAPRRRRDARPTLRGDAYAWLNVVSEVRSECSTLTRFEISSVNSGGARPVLYGWSYVNIDRSNTPCFISTTTLWTTMPILVQPYRFNPIELFLDQKHTCCR</sequence>
<dbReference type="AlphaFoldDB" id="A0A4C1YUW4"/>
<keyword evidence="2" id="KW-1185">Reference proteome</keyword>
<name>A0A4C1YUW4_EUMVA</name>
<protein>
    <submittedName>
        <fullName evidence="1">Uncharacterized protein</fullName>
    </submittedName>
</protein>
<dbReference type="Proteomes" id="UP000299102">
    <property type="component" value="Unassembled WGS sequence"/>
</dbReference>
<dbReference type="EMBL" id="BGZK01001370">
    <property type="protein sequence ID" value="GBP78459.1"/>
    <property type="molecule type" value="Genomic_DNA"/>
</dbReference>
<evidence type="ECO:0000313" key="2">
    <source>
        <dbReference type="Proteomes" id="UP000299102"/>
    </source>
</evidence>